<name>A0A7E4W0U8_PANRE</name>
<dbReference type="Proteomes" id="UP000492821">
    <property type="component" value="Unassembled WGS sequence"/>
</dbReference>
<reference evidence="1" key="1">
    <citation type="journal article" date="2013" name="Genetics">
        <title>The draft genome and transcriptome of Panagrellus redivivus are shaped by the harsh demands of a free-living lifestyle.</title>
        <authorList>
            <person name="Srinivasan J."/>
            <person name="Dillman A.R."/>
            <person name="Macchietto M.G."/>
            <person name="Heikkinen L."/>
            <person name="Lakso M."/>
            <person name="Fracchia K.M."/>
            <person name="Antoshechkin I."/>
            <person name="Mortazavi A."/>
            <person name="Wong G."/>
            <person name="Sternberg P.W."/>
        </authorList>
    </citation>
    <scope>NUCLEOTIDE SEQUENCE [LARGE SCALE GENOMIC DNA]</scope>
    <source>
        <strain evidence="1">MT8872</strain>
    </source>
</reference>
<organism evidence="1 2">
    <name type="scientific">Panagrellus redivivus</name>
    <name type="common">Microworm</name>
    <dbReference type="NCBI Taxonomy" id="6233"/>
    <lineage>
        <taxon>Eukaryota</taxon>
        <taxon>Metazoa</taxon>
        <taxon>Ecdysozoa</taxon>
        <taxon>Nematoda</taxon>
        <taxon>Chromadorea</taxon>
        <taxon>Rhabditida</taxon>
        <taxon>Tylenchina</taxon>
        <taxon>Panagrolaimomorpha</taxon>
        <taxon>Panagrolaimoidea</taxon>
        <taxon>Panagrolaimidae</taxon>
        <taxon>Panagrellus</taxon>
    </lineage>
</organism>
<evidence type="ECO:0000313" key="2">
    <source>
        <dbReference type="WBParaSite" id="Pan_g5237.t1"/>
    </source>
</evidence>
<protein>
    <submittedName>
        <fullName evidence="2">Xylan 1,4-beta-xylosidase</fullName>
    </submittedName>
</protein>
<dbReference type="AlphaFoldDB" id="A0A7E4W0U8"/>
<dbReference type="WBParaSite" id="Pan_g5237.t1">
    <property type="protein sequence ID" value="Pan_g5237.t1"/>
    <property type="gene ID" value="Pan_g5237"/>
</dbReference>
<proteinExistence type="predicted"/>
<keyword evidence="1" id="KW-1185">Reference proteome</keyword>
<sequence>MAIDQLEDPKKKHVHGATIGTPVVNAQLFVATTTGTLTIRYNVNGQTLEKVSKRKLLDGRIRRPLAVRIARACDIWQ</sequence>
<accession>A0A7E4W0U8</accession>
<reference evidence="2" key="2">
    <citation type="submission" date="2020-10" db="UniProtKB">
        <authorList>
            <consortium name="WormBaseParasite"/>
        </authorList>
    </citation>
    <scope>IDENTIFICATION</scope>
</reference>
<evidence type="ECO:0000313" key="1">
    <source>
        <dbReference type="Proteomes" id="UP000492821"/>
    </source>
</evidence>